<evidence type="ECO:0000256" key="16">
    <source>
        <dbReference type="RuleBase" id="RU363109"/>
    </source>
</evidence>
<dbReference type="GO" id="GO:0030148">
    <property type="term" value="P:sphingolipid biosynthetic process"/>
    <property type="evidence" value="ECO:0007669"/>
    <property type="project" value="TreeGrafter"/>
</dbReference>
<gene>
    <name evidence="18" type="ORF">WA026_007610</name>
</gene>
<evidence type="ECO:0000256" key="8">
    <source>
        <dbReference type="ARBA" id="ARBA00022832"/>
    </source>
</evidence>
<dbReference type="Pfam" id="PF04387">
    <property type="entry name" value="PTPLA"/>
    <property type="match status" value="1"/>
</dbReference>
<sequence>MTILRTLNPFLYWAQNEQNVYLKVDLMNVQDPKINIETKSLEFECQGTGAHGNNRYSFHLDFYDKLNTDKTKFNILDKHVTFLLVKAECDWWPRLISQPQKPHWLKIDFDKWQSPEDMNDNEQVGDLLTDHAGILDRLQKEEIGYRKEDSRLVYLTCYNFIMYLGFLYVCVVLSMKVLKDGNDFFPKSFETVGSVMYILQAVQFLEVVHPILGIMKGGALMPLLQTVGRGFILFFMLGCEPRVQVEPVTFFLFFVWSAIEIIRYPYYISQLYKKDNKILTWLRYNAWIVFYPLGYCCEMIILYKNLILIDQSRKWSMELPNAFNFIFNFAFALRIYMLFIITPGIITLMAHMNKARRQKFSSKGKLKQK</sequence>
<reference evidence="18 19" key="1">
    <citation type="submission" date="2023-03" db="EMBL/GenBank/DDBJ databases">
        <title>Genome insight into feeding habits of ladybird beetles.</title>
        <authorList>
            <person name="Li H.-S."/>
            <person name="Huang Y.-H."/>
            <person name="Pang H."/>
        </authorList>
    </citation>
    <scope>NUCLEOTIDE SEQUENCE [LARGE SCALE GENOMIC DNA]</scope>
    <source>
        <strain evidence="18">SYSU_2023b</strain>
        <tissue evidence="18">Whole body</tissue>
    </source>
</reference>
<evidence type="ECO:0000313" key="18">
    <source>
        <dbReference type="EMBL" id="KAK9884762.1"/>
    </source>
</evidence>
<dbReference type="GO" id="GO:0102158">
    <property type="term" value="F:very-long-chain (3R)-3-hydroxyacyl-CoA dehydratase activity"/>
    <property type="evidence" value="ECO:0007669"/>
    <property type="project" value="UniProtKB-EC"/>
</dbReference>
<evidence type="ECO:0000256" key="13">
    <source>
        <dbReference type="ARBA" id="ARBA00023160"/>
    </source>
</evidence>
<dbReference type="GO" id="GO:0042761">
    <property type="term" value="P:very long-chain fatty acid biosynthetic process"/>
    <property type="evidence" value="ECO:0007669"/>
    <property type="project" value="TreeGrafter"/>
</dbReference>
<keyword evidence="6 16" id="KW-0812">Transmembrane</keyword>
<dbReference type="Pfam" id="PF04969">
    <property type="entry name" value="CS"/>
    <property type="match status" value="1"/>
</dbReference>
<dbReference type="GO" id="GO:0005789">
    <property type="term" value="C:endoplasmic reticulum membrane"/>
    <property type="evidence" value="ECO:0007669"/>
    <property type="project" value="UniProtKB-SubCell"/>
</dbReference>
<dbReference type="FunFam" id="2.60.40.790:FF:000013">
    <property type="entry name" value="Very-long-chain (3R)-3-hydroxyacyl-CoA dehydratase"/>
    <property type="match status" value="1"/>
</dbReference>
<keyword evidence="9 16" id="KW-1133">Transmembrane helix</keyword>
<organism evidence="18 19">
    <name type="scientific">Henosepilachna vigintioctopunctata</name>
    <dbReference type="NCBI Taxonomy" id="420089"/>
    <lineage>
        <taxon>Eukaryota</taxon>
        <taxon>Metazoa</taxon>
        <taxon>Ecdysozoa</taxon>
        <taxon>Arthropoda</taxon>
        <taxon>Hexapoda</taxon>
        <taxon>Insecta</taxon>
        <taxon>Pterygota</taxon>
        <taxon>Neoptera</taxon>
        <taxon>Endopterygota</taxon>
        <taxon>Coleoptera</taxon>
        <taxon>Polyphaga</taxon>
        <taxon>Cucujiformia</taxon>
        <taxon>Coccinelloidea</taxon>
        <taxon>Coccinellidae</taxon>
        <taxon>Epilachninae</taxon>
        <taxon>Epilachnini</taxon>
        <taxon>Henosepilachna</taxon>
    </lineage>
</organism>
<keyword evidence="8 16" id="KW-0276">Fatty acid metabolism</keyword>
<proteinExistence type="inferred from homology"/>
<evidence type="ECO:0000256" key="11">
    <source>
        <dbReference type="ARBA" id="ARBA00023098"/>
    </source>
</evidence>
<protein>
    <recommendedName>
        <fullName evidence="4 16">Very-long-chain (3R)-3-hydroxyacyl-CoA dehydratase</fullName>
        <ecNumber evidence="4 16">4.2.1.134</ecNumber>
    </recommendedName>
</protein>
<feature type="transmembrane region" description="Helical" evidence="16">
    <location>
        <begin position="250"/>
        <end position="269"/>
    </location>
</feature>
<feature type="transmembrane region" description="Helical" evidence="16">
    <location>
        <begin position="152"/>
        <end position="175"/>
    </location>
</feature>
<evidence type="ECO:0000256" key="10">
    <source>
        <dbReference type="ARBA" id="ARBA00023054"/>
    </source>
</evidence>
<evidence type="ECO:0000256" key="4">
    <source>
        <dbReference type="ARBA" id="ARBA00013122"/>
    </source>
</evidence>
<feature type="transmembrane region" description="Helical" evidence="16">
    <location>
        <begin position="323"/>
        <end position="350"/>
    </location>
</feature>
<comment type="caution">
    <text evidence="18">The sequence shown here is derived from an EMBL/GenBank/DDBJ whole genome shotgun (WGS) entry which is preliminary data.</text>
</comment>
<evidence type="ECO:0000256" key="12">
    <source>
        <dbReference type="ARBA" id="ARBA00023136"/>
    </source>
</evidence>
<comment type="function">
    <text evidence="16">Catalyzes the third of the four reactions of the long-chain fatty acids elongation cycle. This endoplasmic reticulum-bound enzymatic process, allows the addition of two carbons to the chain of long- and very long-chain fatty acids/VLCFAs per cycle. This enzyme catalyzes the dehydration of the 3-hydroxyacyl-CoA intermediate into trans-2,3-enoyl-CoA, within each cycle of fatty acid elongation. Thereby, it participates to the production of VLCFAs of different chain lengths that are involved in multiple biological processes as precursors of membrane lipids and lipid mediators.</text>
</comment>
<evidence type="ECO:0000256" key="9">
    <source>
        <dbReference type="ARBA" id="ARBA00022989"/>
    </source>
</evidence>
<evidence type="ECO:0000256" key="15">
    <source>
        <dbReference type="ARBA" id="ARBA00025733"/>
    </source>
</evidence>
<keyword evidence="19" id="KW-1185">Reference proteome</keyword>
<dbReference type="InterPro" id="IPR007052">
    <property type="entry name" value="CS_dom"/>
</dbReference>
<evidence type="ECO:0000256" key="1">
    <source>
        <dbReference type="ARBA" id="ARBA00004477"/>
    </source>
</evidence>
<evidence type="ECO:0000256" key="14">
    <source>
        <dbReference type="ARBA" id="ARBA00023239"/>
    </source>
</evidence>
<dbReference type="Gene3D" id="2.60.40.790">
    <property type="match status" value="1"/>
</dbReference>
<dbReference type="EMBL" id="JARQZJ010000093">
    <property type="protein sequence ID" value="KAK9884762.1"/>
    <property type="molecule type" value="Genomic_DNA"/>
</dbReference>
<dbReference type="CDD" id="cd06465">
    <property type="entry name" value="p23_hB-ind1_like"/>
    <property type="match status" value="1"/>
</dbReference>
<keyword evidence="7 16" id="KW-0256">Endoplasmic reticulum</keyword>
<dbReference type="SUPFAM" id="SSF49764">
    <property type="entry name" value="HSP20-like chaperones"/>
    <property type="match status" value="1"/>
</dbReference>
<dbReference type="PROSITE" id="PS51203">
    <property type="entry name" value="CS"/>
    <property type="match status" value="1"/>
</dbReference>
<keyword evidence="10" id="KW-0175">Coiled coil</keyword>
<dbReference type="PANTHER" id="PTHR11035">
    <property type="entry name" value="VERY-LONG-CHAIN (3R)-3-HYDROXYACYL-COA DEHYDRATASE"/>
    <property type="match status" value="1"/>
</dbReference>
<dbReference type="Proteomes" id="UP001431783">
    <property type="component" value="Unassembled WGS sequence"/>
</dbReference>
<comment type="similarity">
    <text evidence="3 16">Belongs to the very long-chain fatty acids dehydratase HACD family.</text>
</comment>
<name>A0AAW1UXM9_9CUCU</name>
<keyword evidence="14 16" id="KW-0456">Lyase</keyword>
<dbReference type="GO" id="GO:0030497">
    <property type="term" value="P:fatty acid elongation"/>
    <property type="evidence" value="ECO:0007669"/>
    <property type="project" value="TreeGrafter"/>
</dbReference>
<feature type="transmembrane region" description="Helical" evidence="16">
    <location>
        <begin position="281"/>
        <end position="303"/>
    </location>
</feature>
<evidence type="ECO:0000256" key="3">
    <source>
        <dbReference type="ARBA" id="ARBA00007811"/>
    </source>
</evidence>
<comment type="catalytic activity">
    <reaction evidence="16">
        <text>a very-long-chain (3R)-3-hydroxyacyl-CoA = a very-long-chain (2E)-enoyl-CoA + H2O</text>
        <dbReference type="Rhea" id="RHEA:45812"/>
        <dbReference type="ChEBI" id="CHEBI:15377"/>
        <dbReference type="ChEBI" id="CHEBI:83728"/>
        <dbReference type="ChEBI" id="CHEBI:85440"/>
        <dbReference type="EC" id="4.2.1.134"/>
    </reaction>
</comment>
<comment type="pathway">
    <text evidence="2 16">Lipid metabolism; fatty acid biosynthesis.</text>
</comment>
<dbReference type="PANTHER" id="PTHR11035:SF35">
    <property type="entry name" value="VERY-LONG-CHAIN (3R)-3-HYDROXYACYL-COA DEHYDRATASE"/>
    <property type="match status" value="1"/>
</dbReference>
<evidence type="ECO:0000256" key="6">
    <source>
        <dbReference type="ARBA" id="ARBA00022692"/>
    </source>
</evidence>
<keyword evidence="5 16" id="KW-0444">Lipid biosynthesis</keyword>
<dbReference type="InterPro" id="IPR007482">
    <property type="entry name" value="Tyr_Pase-like_PTPLA"/>
</dbReference>
<evidence type="ECO:0000259" key="17">
    <source>
        <dbReference type="PROSITE" id="PS51203"/>
    </source>
</evidence>
<comment type="similarity">
    <text evidence="15">Belongs to the p23/wos2 family.</text>
</comment>
<evidence type="ECO:0000256" key="7">
    <source>
        <dbReference type="ARBA" id="ARBA00022824"/>
    </source>
</evidence>
<feature type="domain" description="CS" evidence="17">
    <location>
        <begin position="6"/>
        <end position="96"/>
    </location>
</feature>
<keyword evidence="12 16" id="KW-0472">Membrane</keyword>
<keyword evidence="11 16" id="KW-0443">Lipid metabolism</keyword>
<dbReference type="EC" id="4.2.1.134" evidence="4 16"/>
<comment type="subcellular location">
    <subcellularLocation>
        <location evidence="1 16">Endoplasmic reticulum membrane</location>
        <topology evidence="1 16">Multi-pass membrane protein</topology>
    </subcellularLocation>
</comment>
<comment type="caution">
    <text evidence="16">Lacks conserved residue(s) required for the propagation of feature annotation.</text>
</comment>
<dbReference type="InterPro" id="IPR008978">
    <property type="entry name" value="HSP20-like_chaperone"/>
</dbReference>
<evidence type="ECO:0000313" key="19">
    <source>
        <dbReference type="Proteomes" id="UP001431783"/>
    </source>
</evidence>
<keyword evidence="13 16" id="KW-0275">Fatty acid biosynthesis</keyword>
<evidence type="ECO:0000256" key="2">
    <source>
        <dbReference type="ARBA" id="ARBA00005194"/>
    </source>
</evidence>
<evidence type="ECO:0000256" key="5">
    <source>
        <dbReference type="ARBA" id="ARBA00022516"/>
    </source>
</evidence>
<dbReference type="AlphaFoldDB" id="A0AAW1UXM9"/>
<accession>A0AAW1UXM9</accession>